<organism evidence="2 3">
    <name type="scientific">Pleuronectes platessa</name>
    <name type="common">European plaice</name>
    <dbReference type="NCBI Taxonomy" id="8262"/>
    <lineage>
        <taxon>Eukaryota</taxon>
        <taxon>Metazoa</taxon>
        <taxon>Chordata</taxon>
        <taxon>Craniata</taxon>
        <taxon>Vertebrata</taxon>
        <taxon>Euteleostomi</taxon>
        <taxon>Actinopterygii</taxon>
        <taxon>Neopterygii</taxon>
        <taxon>Teleostei</taxon>
        <taxon>Neoteleostei</taxon>
        <taxon>Acanthomorphata</taxon>
        <taxon>Carangaria</taxon>
        <taxon>Pleuronectiformes</taxon>
        <taxon>Pleuronectoidei</taxon>
        <taxon>Pleuronectidae</taxon>
        <taxon>Pleuronectes</taxon>
    </lineage>
</organism>
<gene>
    <name evidence="2" type="ORF">PLEPLA_LOCUS32912</name>
</gene>
<dbReference type="AlphaFoldDB" id="A0A9N7YUR5"/>
<evidence type="ECO:0000313" key="2">
    <source>
        <dbReference type="EMBL" id="CAB1445181.1"/>
    </source>
</evidence>
<name>A0A9N7YUR5_PLEPL</name>
<proteinExistence type="predicted"/>
<sequence>MKWSSSPDGCRDRSQPELTVVQPTHYQTEPSHQQPTAPELSRLSVDASSLQPGKQITPAQSHLTGEDSMSLDRTIFRDQISLWLSPSEWAGSERMQPQSVGCRPLCGT</sequence>
<comment type="caution">
    <text evidence="2">The sequence shown here is derived from an EMBL/GenBank/DDBJ whole genome shotgun (WGS) entry which is preliminary data.</text>
</comment>
<feature type="compositionally biased region" description="Polar residues" evidence="1">
    <location>
        <begin position="46"/>
        <end position="63"/>
    </location>
</feature>
<reference evidence="2" key="1">
    <citation type="submission" date="2020-03" db="EMBL/GenBank/DDBJ databases">
        <authorList>
            <person name="Weist P."/>
        </authorList>
    </citation>
    <scope>NUCLEOTIDE SEQUENCE</scope>
</reference>
<evidence type="ECO:0000256" key="1">
    <source>
        <dbReference type="SAM" id="MobiDB-lite"/>
    </source>
</evidence>
<protein>
    <submittedName>
        <fullName evidence="2">Uncharacterized protein</fullName>
    </submittedName>
</protein>
<dbReference type="EMBL" id="CADEAL010003558">
    <property type="protein sequence ID" value="CAB1445181.1"/>
    <property type="molecule type" value="Genomic_DNA"/>
</dbReference>
<feature type="region of interest" description="Disordered" evidence="1">
    <location>
        <begin position="1"/>
        <end position="68"/>
    </location>
</feature>
<dbReference type="Proteomes" id="UP001153269">
    <property type="component" value="Unassembled WGS sequence"/>
</dbReference>
<keyword evidence="3" id="KW-1185">Reference proteome</keyword>
<feature type="compositionally biased region" description="Polar residues" evidence="1">
    <location>
        <begin position="21"/>
        <end position="36"/>
    </location>
</feature>
<evidence type="ECO:0000313" key="3">
    <source>
        <dbReference type="Proteomes" id="UP001153269"/>
    </source>
</evidence>
<accession>A0A9N7YUR5</accession>